<dbReference type="Gramene" id="evm.model.04.453">
    <property type="protein sequence ID" value="cds.evm.model.04.453"/>
    <property type="gene ID" value="evm.TU.04.453"/>
</dbReference>
<protein>
    <submittedName>
        <fullName evidence="1">Uncharacterized protein</fullName>
    </submittedName>
</protein>
<name>A0A803PHH8_CANSA</name>
<dbReference type="EnsemblPlants" id="evm.model.04.453">
    <property type="protein sequence ID" value="cds.evm.model.04.453"/>
    <property type="gene ID" value="evm.TU.04.453"/>
</dbReference>
<reference evidence="1" key="1">
    <citation type="submission" date="2018-11" db="EMBL/GenBank/DDBJ databases">
        <authorList>
            <person name="Grassa J C."/>
        </authorList>
    </citation>
    <scope>NUCLEOTIDE SEQUENCE [LARGE SCALE GENOMIC DNA]</scope>
</reference>
<dbReference type="AlphaFoldDB" id="A0A803PHH8"/>
<proteinExistence type="predicted"/>
<keyword evidence="2" id="KW-1185">Reference proteome</keyword>
<evidence type="ECO:0000313" key="1">
    <source>
        <dbReference type="EnsemblPlants" id="cds.evm.model.04.453"/>
    </source>
</evidence>
<reference evidence="1" key="2">
    <citation type="submission" date="2021-03" db="UniProtKB">
        <authorList>
            <consortium name="EnsemblPlants"/>
        </authorList>
    </citation>
    <scope>IDENTIFICATION</scope>
</reference>
<dbReference type="EMBL" id="UZAU01000359">
    <property type="status" value="NOT_ANNOTATED_CDS"/>
    <property type="molecule type" value="Genomic_DNA"/>
</dbReference>
<sequence length="82" mass="8960">MTSGPPRKTGGTCFRNLSYRGSILISRYHYLKMSNRAGATELRHGKTAGHPRLQSLESHDLAPLFSACISKNLVSQFGLPDG</sequence>
<organism evidence="1 2">
    <name type="scientific">Cannabis sativa</name>
    <name type="common">Hemp</name>
    <name type="synonym">Marijuana</name>
    <dbReference type="NCBI Taxonomy" id="3483"/>
    <lineage>
        <taxon>Eukaryota</taxon>
        <taxon>Viridiplantae</taxon>
        <taxon>Streptophyta</taxon>
        <taxon>Embryophyta</taxon>
        <taxon>Tracheophyta</taxon>
        <taxon>Spermatophyta</taxon>
        <taxon>Magnoliopsida</taxon>
        <taxon>eudicotyledons</taxon>
        <taxon>Gunneridae</taxon>
        <taxon>Pentapetalae</taxon>
        <taxon>rosids</taxon>
        <taxon>fabids</taxon>
        <taxon>Rosales</taxon>
        <taxon>Cannabaceae</taxon>
        <taxon>Cannabis</taxon>
    </lineage>
</organism>
<dbReference type="Proteomes" id="UP000596661">
    <property type="component" value="Chromosome 4"/>
</dbReference>
<evidence type="ECO:0000313" key="2">
    <source>
        <dbReference type="Proteomes" id="UP000596661"/>
    </source>
</evidence>
<accession>A0A803PHH8</accession>